<evidence type="ECO:0000256" key="1">
    <source>
        <dbReference type="SAM" id="MobiDB-lite"/>
    </source>
</evidence>
<evidence type="ECO:0000313" key="2">
    <source>
        <dbReference type="EMBL" id="MPC36525.1"/>
    </source>
</evidence>
<dbReference type="Proteomes" id="UP000324222">
    <property type="component" value="Unassembled WGS sequence"/>
</dbReference>
<keyword evidence="3" id="KW-1185">Reference proteome</keyword>
<organism evidence="2 3">
    <name type="scientific">Portunus trituberculatus</name>
    <name type="common">Swimming crab</name>
    <name type="synonym">Neptunus trituberculatus</name>
    <dbReference type="NCBI Taxonomy" id="210409"/>
    <lineage>
        <taxon>Eukaryota</taxon>
        <taxon>Metazoa</taxon>
        <taxon>Ecdysozoa</taxon>
        <taxon>Arthropoda</taxon>
        <taxon>Crustacea</taxon>
        <taxon>Multicrustacea</taxon>
        <taxon>Malacostraca</taxon>
        <taxon>Eumalacostraca</taxon>
        <taxon>Eucarida</taxon>
        <taxon>Decapoda</taxon>
        <taxon>Pleocyemata</taxon>
        <taxon>Brachyura</taxon>
        <taxon>Eubrachyura</taxon>
        <taxon>Portunoidea</taxon>
        <taxon>Portunidae</taxon>
        <taxon>Portuninae</taxon>
        <taxon>Portunus</taxon>
    </lineage>
</organism>
<feature type="compositionally biased region" description="Low complexity" evidence="1">
    <location>
        <begin position="33"/>
        <end position="42"/>
    </location>
</feature>
<reference evidence="2 3" key="1">
    <citation type="submission" date="2019-05" db="EMBL/GenBank/DDBJ databases">
        <title>Another draft genome of Portunus trituberculatus and its Hox gene families provides insights of decapod evolution.</title>
        <authorList>
            <person name="Jeong J.-H."/>
            <person name="Song I."/>
            <person name="Kim S."/>
            <person name="Choi T."/>
            <person name="Kim D."/>
            <person name="Ryu S."/>
            <person name="Kim W."/>
        </authorList>
    </citation>
    <scope>NUCLEOTIDE SEQUENCE [LARGE SCALE GENOMIC DNA]</scope>
    <source>
        <tissue evidence="2">Muscle</tissue>
    </source>
</reference>
<gene>
    <name evidence="2" type="ORF">E2C01_029987</name>
</gene>
<evidence type="ECO:0000313" key="3">
    <source>
        <dbReference type="Proteomes" id="UP000324222"/>
    </source>
</evidence>
<name>A0A5B7ET02_PORTR</name>
<dbReference type="EMBL" id="VSRR010003540">
    <property type="protein sequence ID" value="MPC36525.1"/>
    <property type="molecule type" value="Genomic_DNA"/>
</dbReference>
<comment type="caution">
    <text evidence="2">The sequence shown here is derived from an EMBL/GenBank/DDBJ whole genome shotgun (WGS) entry which is preliminary data.</text>
</comment>
<protein>
    <submittedName>
        <fullName evidence="2">Uncharacterized protein</fullName>
    </submittedName>
</protein>
<sequence>MRPGDSLVAAATPLHRSGPDACSQSCTLIASPSTPSAPYPAALESIDSKSLRPPGGLRVSMARIKAS</sequence>
<accession>A0A5B7ET02</accession>
<feature type="region of interest" description="Disordered" evidence="1">
    <location>
        <begin position="33"/>
        <end position="55"/>
    </location>
</feature>
<dbReference type="AlphaFoldDB" id="A0A5B7ET02"/>
<proteinExistence type="predicted"/>